<dbReference type="GO" id="GO:0005654">
    <property type="term" value="C:nucleoplasm"/>
    <property type="evidence" value="ECO:0007669"/>
    <property type="project" value="TreeGrafter"/>
</dbReference>
<reference evidence="12" key="1">
    <citation type="submission" date="2023-01" db="EMBL/GenBank/DDBJ databases">
        <title>Key to firefly adult light organ development and bioluminescence: homeobox transcription factors regulate luciferase expression and transportation to peroxisome.</title>
        <authorList>
            <person name="Fu X."/>
        </authorList>
    </citation>
    <scope>NUCLEOTIDE SEQUENCE [LARGE SCALE GENOMIC DNA]</scope>
</reference>
<feature type="compositionally biased region" description="Basic and acidic residues" evidence="9">
    <location>
        <begin position="578"/>
        <end position="596"/>
    </location>
</feature>
<evidence type="ECO:0000256" key="8">
    <source>
        <dbReference type="RuleBase" id="RU004442"/>
    </source>
</evidence>
<comment type="subcellular location">
    <subcellularLocation>
        <location evidence="1 6 7">Nucleus</location>
    </subcellularLocation>
</comment>
<feature type="DNA-binding region" description="Homeobox" evidence="6">
    <location>
        <begin position="257"/>
        <end position="316"/>
    </location>
</feature>
<evidence type="ECO:0000256" key="7">
    <source>
        <dbReference type="RuleBase" id="RU000682"/>
    </source>
</evidence>
<protein>
    <recommendedName>
        <fullName evidence="10">Homeobox domain-containing protein</fullName>
    </recommendedName>
</protein>
<dbReference type="InterPro" id="IPR017995">
    <property type="entry name" value="Homeobox_antennapedia"/>
</dbReference>
<proteinExistence type="inferred from homology"/>
<dbReference type="InterPro" id="IPR050609">
    <property type="entry name" value="Antp_homeobox_Deformed_sf"/>
</dbReference>
<evidence type="ECO:0000256" key="4">
    <source>
        <dbReference type="ARBA" id="ARBA00023155"/>
    </source>
</evidence>
<dbReference type="PRINTS" id="PR00024">
    <property type="entry name" value="HOMEOBOX"/>
</dbReference>
<feature type="compositionally biased region" description="Polar residues" evidence="9">
    <location>
        <begin position="347"/>
        <end position="356"/>
    </location>
</feature>
<dbReference type="PROSITE" id="PS00027">
    <property type="entry name" value="HOMEOBOX_1"/>
    <property type="match status" value="1"/>
</dbReference>
<dbReference type="InterPro" id="IPR020479">
    <property type="entry name" value="HD_metazoa"/>
</dbReference>
<feature type="compositionally biased region" description="Low complexity" evidence="9">
    <location>
        <begin position="141"/>
        <end position="150"/>
    </location>
</feature>
<dbReference type="Proteomes" id="UP001353858">
    <property type="component" value="Unassembled WGS sequence"/>
</dbReference>
<dbReference type="CDD" id="cd00086">
    <property type="entry name" value="homeodomain"/>
    <property type="match status" value="1"/>
</dbReference>
<dbReference type="FunFam" id="1.10.10.60:FF:000055">
    <property type="entry name" value="Homeobox protein Hox-A5"/>
    <property type="match status" value="1"/>
</dbReference>
<dbReference type="EMBL" id="JARPUR010000002">
    <property type="protein sequence ID" value="KAK4882843.1"/>
    <property type="molecule type" value="Genomic_DNA"/>
</dbReference>
<dbReference type="InterPro" id="IPR001827">
    <property type="entry name" value="Homeobox_Antennapedia_CS"/>
</dbReference>
<evidence type="ECO:0000256" key="9">
    <source>
        <dbReference type="SAM" id="MobiDB-lite"/>
    </source>
</evidence>
<sequence>MIMSSFLMNPVSGAAISSSYQQPQHLATGVVVDPKFPPSEEYSQSNYISSGGDFFGGHHQPQHHIQYGYHNHHQATTTPYGPSNNGGYGGYSNYYHPQLHSHHAASLHPHQLRPAIPMHPETQQAHMQCGLQSHQPPPHTPSTSSSTLLQNIADVAPSVTQSSDVNSGVCSPASTGHGRDSSGSPGGPHSLQELGLRLEDNASDEQEDIDDDPEGSPVPDDDDDENNESGDRVIYPWMKKIHVAGVTSGSFVPGMEPKRQRTAYTRHQILELEKEFHYNRYLTRRRRIEIAHTLVLSERQIKIWFQNRRMKWKKDNKLPNTKNVRRKTNPAGVTTTTSKPVTKGRGKTQNSTSGNNNDRRKNSSRGDIEGLGDGMLDVPLSGSHQIPSAIGGHSHAHPMSAPNLHHPGMLHSEPSMHMGPLGSSLAPLALSPGCAPTQSAPPVIKSDYGLTALDEKLTPLADGVEHIIAENENSTIQRMERTPSPVAGPSTSICRSLSKMIQNKRKRNRESSSSDSDISNLVLEQVSEDELSDTDKTLQPNQANKSFTGLLPLPKSKMRNMSRRTQHSKIITLTPLKVELEKKEEKKKARPQDVQKIKRNVVSSQKEKNKNTASTET</sequence>
<keyword evidence="4 6" id="KW-0371">Homeobox</keyword>
<dbReference type="PRINTS" id="PR00025">
    <property type="entry name" value="ANTENNAPEDIA"/>
</dbReference>
<keyword evidence="5 6" id="KW-0539">Nucleus</keyword>
<dbReference type="InterPro" id="IPR017970">
    <property type="entry name" value="Homeobox_CS"/>
</dbReference>
<feature type="compositionally biased region" description="Acidic residues" evidence="9">
    <location>
        <begin position="201"/>
        <end position="228"/>
    </location>
</feature>
<feature type="compositionally biased region" description="Basic and acidic residues" evidence="9">
    <location>
        <begin position="357"/>
        <end position="368"/>
    </location>
</feature>
<dbReference type="InterPro" id="IPR009057">
    <property type="entry name" value="Homeodomain-like_sf"/>
</dbReference>
<feature type="domain" description="Homeobox" evidence="10">
    <location>
        <begin position="255"/>
        <end position="315"/>
    </location>
</feature>
<dbReference type="PROSITE" id="PS00032">
    <property type="entry name" value="ANTENNAPEDIA"/>
    <property type="match status" value="1"/>
</dbReference>
<feature type="compositionally biased region" description="Polar residues" evidence="9">
    <location>
        <begin position="158"/>
        <end position="174"/>
    </location>
</feature>
<dbReference type="GO" id="GO:0045944">
    <property type="term" value="P:positive regulation of transcription by RNA polymerase II"/>
    <property type="evidence" value="ECO:0007669"/>
    <property type="project" value="TreeGrafter"/>
</dbReference>
<evidence type="ECO:0000256" key="1">
    <source>
        <dbReference type="ARBA" id="ARBA00004123"/>
    </source>
</evidence>
<feature type="region of interest" description="Disordered" evidence="9">
    <location>
        <begin position="122"/>
        <end position="230"/>
    </location>
</feature>
<organism evidence="11 12">
    <name type="scientific">Aquatica leii</name>
    <dbReference type="NCBI Taxonomy" id="1421715"/>
    <lineage>
        <taxon>Eukaryota</taxon>
        <taxon>Metazoa</taxon>
        <taxon>Ecdysozoa</taxon>
        <taxon>Arthropoda</taxon>
        <taxon>Hexapoda</taxon>
        <taxon>Insecta</taxon>
        <taxon>Pterygota</taxon>
        <taxon>Neoptera</taxon>
        <taxon>Endopterygota</taxon>
        <taxon>Coleoptera</taxon>
        <taxon>Polyphaga</taxon>
        <taxon>Elateriformia</taxon>
        <taxon>Elateroidea</taxon>
        <taxon>Lampyridae</taxon>
        <taxon>Luciolinae</taxon>
        <taxon>Aquatica</taxon>
    </lineage>
</organism>
<feature type="compositionally biased region" description="Polar residues" evidence="9">
    <location>
        <begin position="331"/>
        <end position="340"/>
    </location>
</feature>
<feature type="region of interest" description="Disordered" evidence="9">
    <location>
        <begin position="315"/>
        <end position="379"/>
    </location>
</feature>
<accession>A0AAN7QKT7</accession>
<name>A0AAN7QKT7_9COLE</name>
<dbReference type="AlphaFoldDB" id="A0AAN7QKT7"/>
<dbReference type="SUPFAM" id="SSF46689">
    <property type="entry name" value="Homeodomain-like"/>
    <property type="match status" value="1"/>
</dbReference>
<evidence type="ECO:0000256" key="5">
    <source>
        <dbReference type="ARBA" id="ARBA00023242"/>
    </source>
</evidence>
<feature type="region of interest" description="Disordered" evidence="9">
    <location>
        <begin position="472"/>
        <end position="492"/>
    </location>
</feature>
<gene>
    <name evidence="11" type="ORF">RN001_006162</name>
</gene>
<evidence type="ECO:0000259" key="10">
    <source>
        <dbReference type="PROSITE" id="PS50071"/>
    </source>
</evidence>
<dbReference type="Pfam" id="PF00046">
    <property type="entry name" value="Homeodomain"/>
    <property type="match status" value="1"/>
</dbReference>
<dbReference type="GO" id="GO:0000978">
    <property type="term" value="F:RNA polymerase II cis-regulatory region sequence-specific DNA binding"/>
    <property type="evidence" value="ECO:0007669"/>
    <property type="project" value="TreeGrafter"/>
</dbReference>
<dbReference type="PROSITE" id="PS50071">
    <property type="entry name" value="HOMEOBOX_2"/>
    <property type="match status" value="1"/>
</dbReference>
<evidence type="ECO:0000256" key="2">
    <source>
        <dbReference type="ARBA" id="ARBA00022473"/>
    </source>
</evidence>
<dbReference type="GO" id="GO:0009952">
    <property type="term" value="P:anterior/posterior pattern specification"/>
    <property type="evidence" value="ECO:0007669"/>
    <property type="project" value="TreeGrafter"/>
</dbReference>
<dbReference type="SMART" id="SM00389">
    <property type="entry name" value="HOX"/>
    <property type="match status" value="1"/>
</dbReference>
<evidence type="ECO:0000313" key="12">
    <source>
        <dbReference type="Proteomes" id="UP001353858"/>
    </source>
</evidence>
<dbReference type="GO" id="GO:0000981">
    <property type="term" value="F:DNA-binding transcription factor activity, RNA polymerase II-specific"/>
    <property type="evidence" value="ECO:0007669"/>
    <property type="project" value="InterPro"/>
</dbReference>
<dbReference type="PANTHER" id="PTHR45771">
    <property type="entry name" value="HOMEOTIC PROTEIN DEFORMED"/>
    <property type="match status" value="1"/>
</dbReference>
<dbReference type="InterPro" id="IPR001356">
    <property type="entry name" value="HD"/>
</dbReference>
<keyword evidence="2" id="KW-0217">Developmental protein</keyword>
<dbReference type="PANTHER" id="PTHR45771:SF6">
    <property type="entry name" value="HOMEOTIC PROTEIN SEX COMBS REDUCED"/>
    <property type="match status" value="1"/>
</dbReference>
<evidence type="ECO:0000256" key="3">
    <source>
        <dbReference type="ARBA" id="ARBA00023125"/>
    </source>
</evidence>
<feature type="compositionally biased region" description="Polar residues" evidence="9">
    <location>
        <begin position="537"/>
        <end position="547"/>
    </location>
</feature>
<comment type="caution">
    <text evidence="11">The sequence shown here is derived from an EMBL/GenBank/DDBJ whole genome shotgun (WGS) entry which is preliminary data.</text>
</comment>
<evidence type="ECO:0000256" key="6">
    <source>
        <dbReference type="PROSITE-ProRule" id="PRU00108"/>
    </source>
</evidence>
<evidence type="ECO:0000313" key="11">
    <source>
        <dbReference type="EMBL" id="KAK4882843.1"/>
    </source>
</evidence>
<feature type="compositionally biased region" description="Basic residues" evidence="9">
    <location>
        <begin position="556"/>
        <end position="567"/>
    </location>
</feature>
<keyword evidence="12" id="KW-1185">Reference proteome</keyword>
<dbReference type="Gene3D" id="1.10.10.60">
    <property type="entry name" value="Homeodomain-like"/>
    <property type="match status" value="1"/>
</dbReference>
<feature type="region of interest" description="Disordered" evidence="9">
    <location>
        <begin position="528"/>
        <end position="617"/>
    </location>
</feature>
<comment type="similarity">
    <text evidence="8">Belongs to the Antp homeobox family.</text>
</comment>
<keyword evidence="3 6" id="KW-0238">DNA-binding</keyword>